<dbReference type="PROSITE" id="PS50850">
    <property type="entry name" value="MFS"/>
    <property type="match status" value="1"/>
</dbReference>
<evidence type="ECO:0000256" key="6">
    <source>
        <dbReference type="ARBA" id="ARBA00041768"/>
    </source>
</evidence>
<evidence type="ECO:0000256" key="8">
    <source>
        <dbReference type="SAM" id="MobiDB-lite"/>
    </source>
</evidence>
<sequence>MQVRGQEREQERGQERGQVMMKFENILAEADGFGRYQIMLFMLMVLPRLTLPGHFLLNNFIAATPSHHCNISSLDSHGVFQSLSQEEKLTVSIPKQKDGTFTSCHMFSQPHFYLLTNSSNATELPVVPCQSGWAYDSSMFKSTLVSQFDLVCNTKGLTKASATVFFIGVMFGAVFFGVLCDKYGRKTILLVSYISVIVFSVISAVSTSFVMFAVFRFLTGFSLSGISIVAIVLTIEWVDIEHRTVIGVCSSVIWTVGNSLLAGVAYLITDWRILIITVSSPLVISVATWWMIPESARWLIVNGRTGDAYKYLQKCAQVNRRSDFSSTIRPQTLCEVVTGEKQKRNYNYIDLIRTPRLRKITICTGIVWYGVASTYYGISLNITGFGLDLYLTHFIYAIIELPAKFIIYFSLKKFGRRVNQVGTQVLTGVCIIINIITPTEYWTFRTIIAVLGKGLSEASFTTVFLYTTELYPTVLRQNGVGYASFVGRLGASVSPLVMLLEDVWLRLPQVVFGVIAILSGLVALLLPETNNARLPETIEDIEQTRKRSFCMNTQEQSTSPLKTDITEDPVQ</sequence>
<feature type="transmembrane region" description="Helical" evidence="9">
    <location>
        <begin position="245"/>
        <end position="267"/>
    </location>
</feature>
<organism evidence="11 12">
    <name type="scientific">Silurus meridionalis</name>
    <name type="common">Southern catfish</name>
    <name type="synonym">Silurus soldatovi meridionalis</name>
    <dbReference type="NCBI Taxonomy" id="175797"/>
    <lineage>
        <taxon>Eukaryota</taxon>
        <taxon>Metazoa</taxon>
        <taxon>Chordata</taxon>
        <taxon>Craniata</taxon>
        <taxon>Vertebrata</taxon>
        <taxon>Euteleostomi</taxon>
        <taxon>Actinopterygii</taxon>
        <taxon>Neopterygii</taxon>
        <taxon>Teleostei</taxon>
        <taxon>Ostariophysi</taxon>
        <taxon>Siluriformes</taxon>
        <taxon>Siluridae</taxon>
        <taxon>Silurus</taxon>
    </lineage>
</organism>
<feature type="compositionally biased region" description="Polar residues" evidence="8">
    <location>
        <begin position="551"/>
        <end position="561"/>
    </location>
</feature>
<dbReference type="AlphaFoldDB" id="A0A8T0BGA4"/>
<dbReference type="InterPro" id="IPR020846">
    <property type="entry name" value="MFS_dom"/>
</dbReference>
<evidence type="ECO:0000313" key="11">
    <source>
        <dbReference type="EMBL" id="KAF7704867.1"/>
    </source>
</evidence>
<proteinExistence type="predicted"/>
<comment type="caution">
    <text evidence="11">The sequence shown here is derived from an EMBL/GenBank/DDBJ whole genome shotgun (WGS) entry which is preliminary data.</text>
</comment>
<evidence type="ECO:0000256" key="4">
    <source>
        <dbReference type="ARBA" id="ARBA00034696"/>
    </source>
</evidence>
<dbReference type="GO" id="GO:0022857">
    <property type="term" value="F:transmembrane transporter activity"/>
    <property type="evidence" value="ECO:0007669"/>
    <property type="project" value="InterPro"/>
</dbReference>
<feature type="transmembrane region" description="Helical" evidence="9">
    <location>
        <begin position="221"/>
        <end position="238"/>
    </location>
</feature>
<dbReference type="InterPro" id="IPR036259">
    <property type="entry name" value="MFS_trans_sf"/>
</dbReference>
<keyword evidence="2 9" id="KW-1133">Transmembrane helix</keyword>
<dbReference type="Proteomes" id="UP000606274">
    <property type="component" value="Unassembled WGS sequence"/>
</dbReference>
<dbReference type="FunFam" id="1.20.1250.20:FF:000023">
    <property type="entry name" value="Solute carrier family 22 member 6"/>
    <property type="match status" value="1"/>
</dbReference>
<dbReference type="InterPro" id="IPR005828">
    <property type="entry name" value="MFS_sugar_transport-like"/>
</dbReference>
<dbReference type="GO" id="GO:0009925">
    <property type="term" value="C:basal plasma membrane"/>
    <property type="evidence" value="ECO:0007669"/>
    <property type="project" value="UniProtKB-SubCell"/>
</dbReference>
<dbReference type="Gene3D" id="1.20.1250.20">
    <property type="entry name" value="MFS general substrate transporter like domains"/>
    <property type="match status" value="1"/>
</dbReference>
<evidence type="ECO:0000256" key="5">
    <source>
        <dbReference type="ARBA" id="ARBA00039897"/>
    </source>
</evidence>
<feature type="transmembrane region" description="Helical" evidence="9">
    <location>
        <begin position="390"/>
        <end position="411"/>
    </location>
</feature>
<feature type="transmembrane region" description="Helical" evidence="9">
    <location>
        <begin position="273"/>
        <end position="292"/>
    </location>
</feature>
<feature type="region of interest" description="Disordered" evidence="8">
    <location>
        <begin position="551"/>
        <end position="571"/>
    </location>
</feature>
<name>A0A8T0BGA4_SILME</name>
<keyword evidence="12" id="KW-1185">Reference proteome</keyword>
<keyword evidence="3 9" id="KW-0472">Membrane</keyword>
<dbReference type="SUPFAM" id="SSF103473">
    <property type="entry name" value="MFS general substrate transporter"/>
    <property type="match status" value="1"/>
</dbReference>
<feature type="transmembrane region" description="Helical" evidence="9">
    <location>
        <begin position="360"/>
        <end position="378"/>
    </location>
</feature>
<evidence type="ECO:0000259" key="10">
    <source>
        <dbReference type="PROSITE" id="PS50850"/>
    </source>
</evidence>
<feature type="domain" description="Major facilitator superfamily (MFS) profile" evidence="10">
    <location>
        <begin position="109"/>
        <end position="531"/>
    </location>
</feature>
<dbReference type="Pfam" id="PF00083">
    <property type="entry name" value="Sugar_tr"/>
    <property type="match status" value="1"/>
</dbReference>
<evidence type="ECO:0000256" key="9">
    <source>
        <dbReference type="SAM" id="Phobius"/>
    </source>
</evidence>
<evidence type="ECO:0000256" key="1">
    <source>
        <dbReference type="ARBA" id="ARBA00022692"/>
    </source>
</evidence>
<reference evidence="11" key="1">
    <citation type="submission" date="2020-08" db="EMBL/GenBank/DDBJ databases">
        <title>Chromosome-level assembly of Southern catfish (Silurus meridionalis) provides insights into visual adaptation to the nocturnal and benthic lifestyles.</title>
        <authorList>
            <person name="Zhang Y."/>
            <person name="Wang D."/>
            <person name="Peng Z."/>
        </authorList>
    </citation>
    <scope>NUCLEOTIDE SEQUENCE</scope>
    <source>
        <strain evidence="11">SWU-2019-XX</strain>
        <tissue evidence="11">Muscle</tissue>
    </source>
</reference>
<protein>
    <recommendedName>
        <fullName evidence="5">Solute carrier family 22 member 6</fullName>
    </recommendedName>
    <alternativeName>
        <fullName evidence="7">Organic anion transporter 1</fullName>
    </alternativeName>
    <alternativeName>
        <fullName evidence="6">Renal organic anion transporter 1</fullName>
    </alternativeName>
</protein>
<comment type="subcellular location">
    <subcellularLocation>
        <location evidence="4">Basal cell membrane</location>
        <topology evidence="4">Multi-pass membrane protein</topology>
    </subcellularLocation>
</comment>
<gene>
    <name evidence="11" type="ORF">HF521_021939</name>
</gene>
<feature type="transmembrane region" description="Helical" evidence="9">
    <location>
        <begin position="506"/>
        <end position="526"/>
    </location>
</feature>
<evidence type="ECO:0000256" key="7">
    <source>
        <dbReference type="ARBA" id="ARBA00042362"/>
    </source>
</evidence>
<feature type="transmembrane region" description="Helical" evidence="9">
    <location>
        <begin position="418"/>
        <end position="436"/>
    </location>
</feature>
<evidence type="ECO:0000256" key="3">
    <source>
        <dbReference type="ARBA" id="ARBA00023136"/>
    </source>
</evidence>
<feature type="transmembrane region" description="Helical" evidence="9">
    <location>
        <begin position="160"/>
        <end position="180"/>
    </location>
</feature>
<evidence type="ECO:0000256" key="2">
    <source>
        <dbReference type="ARBA" id="ARBA00022989"/>
    </source>
</evidence>
<evidence type="ECO:0000313" key="12">
    <source>
        <dbReference type="Proteomes" id="UP000606274"/>
    </source>
</evidence>
<keyword evidence="1 9" id="KW-0812">Transmembrane</keyword>
<dbReference type="EMBL" id="JABFDY010000008">
    <property type="protein sequence ID" value="KAF7704867.1"/>
    <property type="molecule type" value="Genomic_DNA"/>
</dbReference>
<feature type="transmembrane region" description="Helical" evidence="9">
    <location>
        <begin position="187"/>
        <end position="215"/>
    </location>
</feature>
<accession>A0A8T0BGA4</accession>
<dbReference type="PANTHER" id="PTHR24064">
    <property type="entry name" value="SOLUTE CARRIER FAMILY 22 MEMBER"/>
    <property type="match status" value="1"/>
</dbReference>